<proteinExistence type="predicted"/>
<reference evidence="1 2" key="1">
    <citation type="submission" date="2017-10" db="EMBL/GenBank/DDBJ databases">
        <title>Bifidobacterium xylocopum sp. nov. and Bifidobacterium aemilianum sp. nov., from the carpenter bee (Xylocopa violacea) digestive tract.</title>
        <authorList>
            <person name="Alberoni D."/>
            <person name="Baffoni L."/>
            <person name="Di Gioia D."/>
            <person name="Gaggia F."/>
            <person name="Biavati B."/>
        </authorList>
    </citation>
    <scope>NUCLEOTIDE SEQUENCE [LARGE SCALE GENOMIC DNA]</scope>
    <source>
        <strain evidence="1 2">XV2</strain>
    </source>
</reference>
<organism evidence="1 2">
    <name type="scientific">Bifidobacterium xylocopae</name>
    <dbReference type="NCBI Taxonomy" id="2493119"/>
    <lineage>
        <taxon>Bacteria</taxon>
        <taxon>Bacillati</taxon>
        <taxon>Actinomycetota</taxon>
        <taxon>Actinomycetes</taxon>
        <taxon>Bifidobacteriales</taxon>
        <taxon>Bifidobacteriaceae</taxon>
        <taxon>Bifidobacterium</taxon>
    </lineage>
</organism>
<evidence type="ECO:0000313" key="1">
    <source>
        <dbReference type="EMBL" id="RBP98910.1"/>
    </source>
</evidence>
<dbReference type="AlphaFoldDB" id="A0A366KB16"/>
<evidence type="ECO:0000313" key="2">
    <source>
        <dbReference type="Proteomes" id="UP000252345"/>
    </source>
</evidence>
<accession>A0A366KB16</accession>
<protein>
    <submittedName>
        <fullName evidence="1">Uncharacterized protein</fullName>
    </submittedName>
</protein>
<gene>
    <name evidence="1" type="ORF">CRD59_06645</name>
</gene>
<sequence length="64" mass="7422">MLQYHHRWLVFWWCLAANCSDKVWTVAQPCVLTVDDEGVLEGFEMVSFHCSLVLLQGQYFAIDA</sequence>
<dbReference type="Proteomes" id="UP000252345">
    <property type="component" value="Unassembled WGS sequence"/>
</dbReference>
<comment type="caution">
    <text evidence="1">The sequence shown here is derived from an EMBL/GenBank/DDBJ whole genome shotgun (WGS) entry which is preliminary data.</text>
</comment>
<keyword evidence="2" id="KW-1185">Reference proteome</keyword>
<name>A0A366KB16_9BIFI</name>
<dbReference type="EMBL" id="PDCH01000016">
    <property type="protein sequence ID" value="RBP98910.1"/>
    <property type="molecule type" value="Genomic_DNA"/>
</dbReference>